<dbReference type="InterPro" id="IPR013148">
    <property type="entry name" value="Glyco_hydro_32_N"/>
</dbReference>
<evidence type="ECO:0000256" key="3">
    <source>
        <dbReference type="ARBA" id="ARBA00023295"/>
    </source>
</evidence>
<evidence type="ECO:0000259" key="5">
    <source>
        <dbReference type="Pfam" id="PF00251"/>
    </source>
</evidence>
<dbReference type="InterPro" id="IPR001362">
    <property type="entry name" value="Glyco_hydro_32"/>
</dbReference>
<feature type="domain" description="Glycosyl hydrolase family 32 C-terminal" evidence="6">
    <location>
        <begin position="386"/>
        <end position="518"/>
    </location>
</feature>
<reference evidence="7" key="1">
    <citation type="submission" date="2022-07" db="EMBL/GenBank/DDBJ databases">
        <title>Fungi with potential for degradation of polypropylene.</title>
        <authorList>
            <person name="Gostincar C."/>
        </authorList>
    </citation>
    <scope>NUCLEOTIDE SEQUENCE</scope>
    <source>
        <strain evidence="7">EXF-13287</strain>
    </source>
</reference>
<evidence type="ECO:0000313" key="7">
    <source>
        <dbReference type="EMBL" id="KAJ9148817.1"/>
    </source>
</evidence>
<evidence type="ECO:0000256" key="1">
    <source>
        <dbReference type="ARBA" id="ARBA00009902"/>
    </source>
</evidence>
<dbReference type="InterPro" id="IPR023296">
    <property type="entry name" value="Glyco_hydro_beta-prop_sf"/>
</dbReference>
<dbReference type="EMBL" id="JANBVN010000084">
    <property type="protein sequence ID" value="KAJ9148817.1"/>
    <property type="molecule type" value="Genomic_DNA"/>
</dbReference>
<keyword evidence="3 4" id="KW-0326">Glycosidase</keyword>
<name>A0AA38VRM9_9PEZI</name>
<dbReference type="Pfam" id="PF08244">
    <property type="entry name" value="Glyco_hydro_32C"/>
    <property type="match status" value="1"/>
</dbReference>
<gene>
    <name evidence="7" type="ORF">NKR19_g5867</name>
</gene>
<dbReference type="PANTHER" id="PTHR42800:SF3">
    <property type="entry name" value="GLYCOSYL HYDROLASE FAMILY 32 N-TERMINAL DOMAIN-CONTAINING PROTEIN"/>
    <property type="match status" value="1"/>
</dbReference>
<dbReference type="Proteomes" id="UP001174691">
    <property type="component" value="Unassembled WGS sequence"/>
</dbReference>
<comment type="caution">
    <text evidence="7">The sequence shown here is derived from an EMBL/GenBank/DDBJ whole genome shotgun (WGS) entry which is preliminary data.</text>
</comment>
<organism evidence="7 8">
    <name type="scientific">Coniochaeta hoffmannii</name>
    <dbReference type="NCBI Taxonomy" id="91930"/>
    <lineage>
        <taxon>Eukaryota</taxon>
        <taxon>Fungi</taxon>
        <taxon>Dikarya</taxon>
        <taxon>Ascomycota</taxon>
        <taxon>Pezizomycotina</taxon>
        <taxon>Sordariomycetes</taxon>
        <taxon>Sordariomycetidae</taxon>
        <taxon>Coniochaetales</taxon>
        <taxon>Coniochaetaceae</taxon>
        <taxon>Coniochaeta</taxon>
    </lineage>
</organism>
<accession>A0AA38VRM9</accession>
<dbReference type="InterPro" id="IPR013320">
    <property type="entry name" value="ConA-like_dom_sf"/>
</dbReference>
<dbReference type="Gene3D" id="2.115.10.20">
    <property type="entry name" value="Glycosyl hydrolase domain, family 43"/>
    <property type="match status" value="1"/>
</dbReference>
<evidence type="ECO:0000313" key="8">
    <source>
        <dbReference type="Proteomes" id="UP001174691"/>
    </source>
</evidence>
<dbReference type="SUPFAM" id="SSF49899">
    <property type="entry name" value="Concanavalin A-like lectins/glucanases"/>
    <property type="match status" value="1"/>
</dbReference>
<dbReference type="PANTHER" id="PTHR42800">
    <property type="entry name" value="EXOINULINASE INUD (AFU_ORTHOLOGUE AFUA_5G00480)"/>
    <property type="match status" value="1"/>
</dbReference>
<evidence type="ECO:0000256" key="2">
    <source>
        <dbReference type="ARBA" id="ARBA00022801"/>
    </source>
</evidence>
<dbReference type="Pfam" id="PF00251">
    <property type="entry name" value="Glyco_hydro_32N"/>
    <property type="match status" value="1"/>
</dbReference>
<proteinExistence type="inferred from homology"/>
<feature type="domain" description="Glycosyl hydrolase family 32 N-terminal" evidence="5">
    <location>
        <begin position="11"/>
        <end position="334"/>
    </location>
</feature>
<keyword evidence="2 4" id="KW-0378">Hydrolase</keyword>
<dbReference type="SUPFAM" id="SSF75005">
    <property type="entry name" value="Arabinanase/levansucrase/invertase"/>
    <property type="match status" value="1"/>
</dbReference>
<dbReference type="Gene3D" id="2.60.120.560">
    <property type="entry name" value="Exo-inulinase, domain 1"/>
    <property type="match status" value="1"/>
</dbReference>
<dbReference type="GO" id="GO:0005737">
    <property type="term" value="C:cytoplasm"/>
    <property type="evidence" value="ECO:0007669"/>
    <property type="project" value="TreeGrafter"/>
</dbReference>
<dbReference type="AlphaFoldDB" id="A0AA38VRM9"/>
<protein>
    <submittedName>
        <fullName evidence="7">Arabinanase/levansucrase/invertase</fullName>
    </submittedName>
</protein>
<comment type="similarity">
    <text evidence="1 4">Belongs to the glycosyl hydrolase 32 family.</text>
</comment>
<dbReference type="SMART" id="SM00640">
    <property type="entry name" value="Glyco_32"/>
    <property type="match status" value="1"/>
</dbReference>
<dbReference type="InterPro" id="IPR013189">
    <property type="entry name" value="Glyco_hydro_32_C"/>
</dbReference>
<dbReference type="GO" id="GO:0004575">
    <property type="term" value="F:sucrose alpha-glucosidase activity"/>
    <property type="evidence" value="ECO:0007669"/>
    <property type="project" value="TreeGrafter"/>
</dbReference>
<keyword evidence="8" id="KW-1185">Reference proteome</keyword>
<dbReference type="CDD" id="cd18621">
    <property type="entry name" value="GH32_XdINV-like"/>
    <property type="match status" value="1"/>
</dbReference>
<dbReference type="GO" id="GO:0005987">
    <property type="term" value="P:sucrose catabolic process"/>
    <property type="evidence" value="ECO:0007669"/>
    <property type="project" value="TreeGrafter"/>
</dbReference>
<evidence type="ECO:0000256" key="4">
    <source>
        <dbReference type="RuleBase" id="RU362110"/>
    </source>
</evidence>
<evidence type="ECO:0000259" key="6">
    <source>
        <dbReference type="Pfam" id="PF08244"/>
    </source>
</evidence>
<sequence>MAFNRFRPTCHFIAPHSWANDPCGAVYVPETKEYIVCYQWNPGTTEGGNCAWGMARSKDSVTWEDCPPAIRNGLSYDALGVFSGSIVSRLVDGKRVLFLFYTSVAALPIHWSKPYIQGCESQSVAISTDLGRSWHRSCENPLLSVPPLREATTGWRDPFVSHWPSLSTLMGFGQETSYMMIASGERGQASQLHLYRSDDLCDWQYLSLLLDVERGSKVSKNSHLRWGENFECASFFSAGRSDYIMLGVEEDEHSRRHNGHCTLWLSGALVLKDGKPRFDISGHGLADHGISYAPHIFRDSEDRLLQLGWADEAAEKHVVTSQGWAGCLAHPRELFEISKPIDSNIFADDAHAWTLHPSSGVMTTLGIRPAPQVADLRRQSSFSSLSEFVGVRTPAYEVEATFFQPKGTEKFVFNVLESPGSVEVTKLIFDLGDGRITVDRSKSSRSKLGADFPDSGSFRLLPGEDLRLRIFVDVSLVELYANDRFALTSRVYPSLDTSRLASYDFGTWDEANVKFECWEDLKAAWPSRKAGADVLQESCLTTDMEKQGERVHVQTLAIPAVAAIE</sequence>